<keyword evidence="1" id="KW-1133">Transmembrane helix</keyword>
<feature type="transmembrane region" description="Helical" evidence="1">
    <location>
        <begin position="176"/>
        <end position="207"/>
    </location>
</feature>
<keyword evidence="1" id="KW-0812">Transmembrane</keyword>
<feature type="transmembrane region" description="Helical" evidence="1">
    <location>
        <begin position="74"/>
        <end position="96"/>
    </location>
</feature>
<name>A0ABW2TNI5_9PSEU</name>
<dbReference type="EMBL" id="JBHTEY010000004">
    <property type="protein sequence ID" value="MFC7615357.1"/>
    <property type="molecule type" value="Genomic_DNA"/>
</dbReference>
<dbReference type="InterPro" id="IPR041115">
    <property type="entry name" value="SLATT_5"/>
</dbReference>
<reference evidence="4" key="1">
    <citation type="journal article" date="2019" name="Int. J. Syst. Evol. Microbiol.">
        <title>The Global Catalogue of Microorganisms (GCM) 10K type strain sequencing project: providing services to taxonomists for standard genome sequencing and annotation.</title>
        <authorList>
            <consortium name="The Broad Institute Genomics Platform"/>
            <consortium name="The Broad Institute Genome Sequencing Center for Infectious Disease"/>
            <person name="Wu L."/>
            <person name="Ma J."/>
        </authorList>
    </citation>
    <scope>NUCLEOTIDE SEQUENCE [LARGE SCALE GENOMIC DNA]</scope>
    <source>
        <strain evidence="4">JCM 17695</strain>
    </source>
</reference>
<proteinExistence type="predicted"/>
<dbReference type="NCBIfam" id="NF033631">
    <property type="entry name" value="SLATT_5"/>
    <property type="match status" value="1"/>
</dbReference>
<keyword evidence="4" id="KW-1185">Reference proteome</keyword>
<keyword evidence="1" id="KW-0472">Membrane</keyword>
<feature type="transmembrane region" description="Helical" evidence="1">
    <location>
        <begin position="40"/>
        <end position="62"/>
    </location>
</feature>
<evidence type="ECO:0000259" key="2">
    <source>
        <dbReference type="Pfam" id="PF18160"/>
    </source>
</evidence>
<dbReference type="Pfam" id="PF18160">
    <property type="entry name" value="SLATT_5"/>
    <property type="match status" value="1"/>
</dbReference>
<evidence type="ECO:0000313" key="4">
    <source>
        <dbReference type="Proteomes" id="UP001596512"/>
    </source>
</evidence>
<protein>
    <submittedName>
        <fullName evidence="3">SLATT domain-containing protein</fullName>
    </submittedName>
</protein>
<evidence type="ECO:0000313" key="3">
    <source>
        <dbReference type="EMBL" id="MFC7615357.1"/>
    </source>
</evidence>
<organism evidence="3 4">
    <name type="scientific">Actinokineospora soli</name>
    <dbReference type="NCBI Taxonomy" id="1048753"/>
    <lineage>
        <taxon>Bacteria</taxon>
        <taxon>Bacillati</taxon>
        <taxon>Actinomycetota</taxon>
        <taxon>Actinomycetes</taxon>
        <taxon>Pseudonocardiales</taxon>
        <taxon>Pseudonocardiaceae</taxon>
        <taxon>Actinokineospora</taxon>
    </lineage>
</organism>
<evidence type="ECO:0000256" key="1">
    <source>
        <dbReference type="SAM" id="Phobius"/>
    </source>
</evidence>
<dbReference type="Proteomes" id="UP001596512">
    <property type="component" value="Unassembled WGS sequence"/>
</dbReference>
<accession>A0ABW2TNI5</accession>
<sequence>MVDQPNDSSLETLVSKLESRAFTTYLSRLQAFKRLTRRNVSWNASLIALATSTAIASVGILVNADMYGAGGETLLVSLSILSLVISLVVANANYGARARSMEASYKKIQQISLHAERFLFLNGPDTARGNLAELHREWDNALELSENHHSVDYYWVLLQNPQHPGNEKVRKWRRNLAIGASAVFDCLPWIALTIPILLVVPFIGWFIDGV</sequence>
<gene>
    <name evidence="3" type="ORF">ACFQV2_19495</name>
</gene>
<feature type="domain" description="SMODS and SLOG-associating 2TM effector" evidence="2">
    <location>
        <begin position="13"/>
        <end position="205"/>
    </location>
</feature>
<comment type="caution">
    <text evidence="3">The sequence shown here is derived from an EMBL/GenBank/DDBJ whole genome shotgun (WGS) entry which is preliminary data.</text>
</comment>